<protein>
    <recommendedName>
        <fullName evidence="1">Mycothiol-dependent maleylpyruvate isomerase metal-binding domain-containing protein</fullName>
    </recommendedName>
</protein>
<dbReference type="SUPFAM" id="SSF109854">
    <property type="entry name" value="DinB/YfiT-like putative metalloenzymes"/>
    <property type="match status" value="1"/>
</dbReference>
<dbReference type="Pfam" id="PF11716">
    <property type="entry name" value="MDMPI_N"/>
    <property type="match status" value="1"/>
</dbReference>
<keyword evidence="3" id="KW-1185">Reference proteome</keyword>
<dbReference type="AlphaFoldDB" id="A0A810MZF6"/>
<proteinExistence type="predicted"/>
<name>A0A810MZF6_9ACTN</name>
<evidence type="ECO:0000313" key="3">
    <source>
        <dbReference type="Proteomes" id="UP000680866"/>
    </source>
</evidence>
<accession>A0A810MZF6</accession>
<sequence length="264" mass="28937">MALDTSSVAADGNAPSARPEIDFFLDTLQDVPPHTLTACQGWTAHEVVAHLVAGVELLSGQARAHLEGRPAPAVDDWAAHELSYQALDDRVLRRRLETGERDMTELFEQLGASDPTAVVPGLGWGMPVEELVLHMRQEFALHRWDLIGDDDQGAEILARSELLAHSVRMLQKSLLATGLAAEGGSGPDFTARLRCPRQPDLLVEVHDGKGRFALVDPDDSAAVETDPAARLLLLWGRRPADPRRVRSGLPPRQLQRLQQLLRGF</sequence>
<dbReference type="KEGG" id="pry:Prubr_17660"/>
<dbReference type="RefSeq" id="WP_212823531.1">
    <property type="nucleotide sequence ID" value="NZ_AP023359.1"/>
</dbReference>
<gene>
    <name evidence="2" type="ORF">Prubr_17660</name>
</gene>
<reference evidence="2" key="1">
    <citation type="submission" date="2020-08" db="EMBL/GenBank/DDBJ databases">
        <title>Whole genome shotgun sequence of Polymorphospora rubra NBRC 101157.</title>
        <authorList>
            <person name="Komaki H."/>
            <person name="Tamura T."/>
        </authorList>
    </citation>
    <scope>NUCLEOTIDE SEQUENCE</scope>
    <source>
        <strain evidence="2">NBRC 101157</strain>
    </source>
</reference>
<dbReference type="GO" id="GO:0046872">
    <property type="term" value="F:metal ion binding"/>
    <property type="evidence" value="ECO:0007669"/>
    <property type="project" value="InterPro"/>
</dbReference>
<dbReference type="InterPro" id="IPR034660">
    <property type="entry name" value="DinB/YfiT-like"/>
</dbReference>
<feature type="domain" description="Mycothiol-dependent maleylpyruvate isomerase metal-binding" evidence="1">
    <location>
        <begin position="20"/>
        <end position="146"/>
    </location>
</feature>
<dbReference type="InterPro" id="IPR024344">
    <property type="entry name" value="MDMPI_metal-binding"/>
</dbReference>
<evidence type="ECO:0000259" key="1">
    <source>
        <dbReference type="Pfam" id="PF11716"/>
    </source>
</evidence>
<evidence type="ECO:0000313" key="2">
    <source>
        <dbReference type="EMBL" id="BCJ64745.1"/>
    </source>
</evidence>
<dbReference type="EMBL" id="AP023359">
    <property type="protein sequence ID" value="BCJ64745.1"/>
    <property type="molecule type" value="Genomic_DNA"/>
</dbReference>
<dbReference type="Gene3D" id="1.20.120.450">
    <property type="entry name" value="dinb family like domain"/>
    <property type="match status" value="1"/>
</dbReference>
<dbReference type="Proteomes" id="UP000680866">
    <property type="component" value="Chromosome"/>
</dbReference>
<organism evidence="2 3">
    <name type="scientific">Polymorphospora rubra</name>
    <dbReference type="NCBI Taxonomy" id="338584"/>
    <lineage>
        <taxon>Bacteria</taxon>
        <taxon>Bacillati</taxon>
        <taxon>Actinomycetota</taxon>
        <taxon>Actinomycetes</taxon>
        <taxon>Micromonosporales</taxon>
        <taxon>Micromonosporaceae</taxon>
        <taxon>Polymorphospora</taxon>
    </lineage>
</organism>